<name>A0A060Z475_ONCMY</name>
<reference evidence="11" key="1">
    <citation type="journal article" date="2014" name="Nat. Commun.">
        <title>The rainbow trout genome provides novel insights into evolution after whole-genome duplication in vertebrates.</title>
        <authorList>
            <person name="Berthelot C."/>
            <person name="Brunet F."/>
            <person name="Chalopin D."/>
            <person name="Juanchich A."/>
            <person name="Bernard M."/>
            <person name="Noel B."/>
            <person name="Bento P."/>
            <person name="Da Silva C."/>
            <person name="Labadie K."/>
            <person name="Alberti A."/>
            <person name="Aury J.M."/>
            <person name="Louis A."/>
            <person name="Dehais P."/>
            <person name="Bardou P."/>
            <person name="Montfort J."/>
            <person name="Klopp C."/>
            <person name="Cabau C."/>
            <person name="Gaspin C."/>
            <person name="Thorgaard G.H."/>
            <person name="Boussaha M."/>
            <person name="Quillet E."/>
            <person name="Guyomard R."/>
            <person name="Galiana D."/>
            <person name="Bobe J."/>
            <person name="Volff J.N."/>
            <person name="Genet C."/>
            <person name="Wincker P."/>
            <person name="Jaillon O."/>
            <person name="Roest Crollius H."/>
            <person name="Guiguen Y."/>
        </authorList>
    </citation>
    <scope>NUCLEOTIDE SEQUENCE [LARGE SCALE GENOMIC DNA]</scope>
</reference>
<proteinExistence type="predicted"/>
<keyword evidence="5 10" id="KW-0812">Transmembrane</keyword>
<evidence type="ECO:0000256" key="1">
    <source>
        <dbReference type="ARBA" id="ARBA00002620"/>
    </source>
</evidence>
<keyword evidence="8" id="KW-0496">Mitochondrion</keyword>
<dbReference type="GO" id="GO:0005794">
    <property type="term" value="C:Golgi apparatus"/>
    <property type="evidence" value="ECO:0007669"/>
    <property type="project" value="UniProtKB-SubCell"/>
</dbReference>
<comment type="subcellular location">
    <subcellularLocation>
        <location evidence="4">Golgi apparatus</location>
    </subcellularLocation>
    <subcellularLocation>
        <location evidence="2">Membrane</location>
        <topology evidence="2">Single-pass membrane protein</topology>
    </subcellularLocation>
    <subcellularLocation>
        <location evidence="3">Mitochondrion</location>
    </subcellularLocation>
</comment>
<evidence type="ECO:0000256" key="2">
    <source>
        <dbReference type="ARBA" id="ARBA00004167"/>
    </source>
</evidence>
<evidence type="ECO:0000256" key="4">
    <source>
        <dbReference type="ARBA" id="ARBA00004555"/>
    </source>
</evidence>
<keyword evidence="7" id="KW-0333">Golgi apparatus</keyword>
<dbReference type="Proteomes" id="UP000193380">
    <property type="component" value="Unassembled WGS sequence"/>
</dbReference>
<dbReference type="PANTHER" id="PTHR21425">
    <property type="entry name" value="NICE-3"/>
    <property type="match status" value="1"/>
</dbReference>
<evidence type="ECO:0000313" key="12">
    <source>
        <dbReference type="Proteomes" id="UP000193380"/>
    </source>
</evidence>
<dbReference type="PaxDb" id="8022-A0A060Z475"/>
<gene>
    <name evidence="11" type="ORF">GSONMT00028978001</name>
</gene>
<reference evidence="11" key="2">
    <citation type="submission" date="2014-03" db="EMBL/GenBank/DDBJ databases">
        <authorList>
            <person name="Genoscope - CEA"/>
        </authorList>
    </citation>
    <scope>NUCLEOTIDE SEQUENCE</scope>
</reference>
<evidence type="ECO:0000256" key="7">
    <source>
        <dbReference type="ARBA" id="ARBA00023034"/>
    </source>
</evidence>
<dbReference type="EMBL" id="FR940273">
    <property type="protein sequence ID" value="CDQ98781.1"/>
    <property type="molecule type" value="Genomic_DNA"/>
</dbReference>
<dbReference type="GO" id="GO:0006909">
    <property type="term" value="P:phagocytosis"/>
    <property type="evidence" value="ECO:0007669"/>
    <property type="project" value="TreeGrafter"/>
</dbReference>
<dbReference type="STRING" id="8022.A0A060Z475"/>
<evidence type="ECO:0000256" key="5">
    <source>
        <dbReference type="ARBA" id="ARBA00022692"/>
    </source>
</evidence>
<evidence type="ECO:0000256" key="8">
    <source>
        <dbReference type="ARBA" id="ARBA00023128"/>
    </source>
</evidence>
<evidence type="ECO:0000256" key="10">
    <source>
        <dbReference type="SAM" id="Phobius"/>
    </source>
</evidence>
<evidence type="ECO:0000256" key="9">
    <source>
        <dbReference type="ARBA" id="ARBA00023136"/>
    </source>
</evidence>
<dbReference type="InterPro" id="IPR010876">
    <property type="entry name" value="C1orf43"/>
</dbReference>
<evidence type="ECO:0000313" key="11">
    <source>
        <dbReference type="EMBL" id="CDQ98781.1"/>
    </source>
</evidence>
<dbReference type="PANTHER" id="PTHR21425:SF2">
    <property type="entry name" value="PROTEIN C1ORF43"/>
    <property type="match status" value="1"/>
</dbReference>
<dbReference type="GO" id="GO:0016020">
    <property type="term" value="C:membrane"/>
    <property type="evidence" value="ECO:0007669"/>
    <property type="project" value="UniProtKB-SubCell"/>
</dbReference>
<evidence type="ECO:0000256" key="3">
    <source>
        <dbReference type="ARBA" id="ARBA00004173"/>
    </source>
</evidence>
<dbReference type="Pfam" id="PF07406">
    <property type="entry name" value="NICE-3"/>
    <property type="match status" value="1"/>
</dbReference>
<feature type="non-terminal residue" evidence="11">
    <location>
        <position position="95"/>
    </location>
</feature>
<sequence length="95" mass="10959">MRSDSPLSSVNVVLVMAYGSLVFVLLFIFVKRQIMRFAMKSRRGPHVPLGHNAPKELRQEIDCGLSKVQEIRFEPRLLSEQDDRLQKNIYNTVPC</sequence>
<evidence type="ECO:0000256" key="6">
    <source>
        <dbReference type="ARBA" id="ARBA00022989"/>
    </source>
</evidence>
<keyword evidence="9 10" id="KW-0472">Membrane</keyword>
<dbReference type="GO" id="GO:0005739">
    <property type="term" value="C:mitochondrion"/>
    <property type="evidence" value="ECO:0007669"/>
    <property type="project" value="UniProtKB-SubCell"/>
</dbReference>
<feature type="transmembrane region" description="Helical" evidence="10">
    <location>
        <begin position="12"/>
        <end position="30"/>
    </location>
</feature>
<accession>A0A060Z475</accession>
<keyword evidence="6 10" id="KW-1133">Transmembrane helix</keyword>
<comment type="function">
    <text evidence="1">General regulator of phagocytosis. Required to uptake Gram negative bacterium by macrophages.</text>
</comment>
<protein>
    <submittedName>
        <fullName evidence="11">Uncharacterized protein</fullName>
    </submittedName>
</protein>
<dbReference type="AlphaFoldDB" id="A0A060Z475"/>
<organism evidence="11 12">
    <name type="scientific">Oncorhynchus mykiss</name>
    <name type="common">Rainbow trout</name>
    <name type="synonym">Salmo gairdneri</name>
    <dbReference type="NCBI Taxonomy" id="8022"/>
    <lineage>
        <taxon>Eukaryota</taxon>
        <taxon>Metazoa</taxon>
        <taxon>Chordata</taxon>
        <taxon>Craniata</taxon>
        <taxon>Vertebrata</taxon>
        <taxon>Euteleostomi</taxon>
        <taxon>Actinopterygii</taxon>
        <taxon>Neopterygii</taxon>
        <taxon>Teleostei</taxon>
        <taxon>Protacanthopterygii</taxon>
        <taxon>Salmoniformes</taxon>
        <taxon>Salmonidae</taxon>
        <taxon>Salmoninae</taxon>
        <taxon>Oncorhynchus</taxon>
    </lineage>
</organism>